<dbReference type="PANTHER" id="PTHR47677">
    <property type="entry name" value="CYTOCHROME C OXIDASE ASSEMBLY FACTOR 6"/>
    <property type="match status" value="1"/>
</dbReference>
<evidence type="ECO:0000256" key="1">
    <source>
        <dbReference type="ARBA" id="ARBA00004173"/>
    </source>
</evidence>
<evidence type="ECO:0000313" key="9">
    <source>
        <dbReference type="Proteomes" id="UP000236546"/>
    </source>
</evidence>
<dbReference type="GO" id="GO:0033617">
    <property type="term" value="P:mitochondrial respiratory chain complex IV assembly"/>
    <property type="evidence" value="ECO:0007669"/>
    <property type="project" value="TreeGrafter"/>
</dbReference>
<dbReference type="InterPro" id="IPR048280">
    <property type="entry name" value="COX6B-like"/>
</dbReference>
<dbReference type="EMBL" id="MTYH01000025">
    <property type="protein sequence ID" value="PNP45313.1"/>
    <property type="molecule type" value="Genomic_DNA"/>
</dbReference>
<dbReference type="STRING" id="398673.A0A2K0TIF6"/>
<keyword evidence="4" id="KW-1015">Disulfide bond</keyword>
<dbReference type="AlphaFoldDB" id="A0A2K0TIF6"/>
<dbReference type="Pfam" id="PF02297">
    <property type="entry name" value="COX6B"/>
    <property type="match status" value="1"/>
</dbReference>
<dbReference type="InterPro" id="IPR036549">
    <property type="entry name" value="CX6/COA6-like_sf"/>
</dbReference>
<evidence type="ECO:0000256" key="5">
    <source>
        <dbReference type="SAM" id="MobiDB-lite"/>
    </source>
</evidence>
<protein>
    <recommendedName>
        <fullName evidence="10">Cytochrome c oxidase subunit 6B-like protein new16</fullName>
    </recommendedName>
</protein>
<comment type="similarity">
    <text evidence="2">Belongs to the cytochrome c oxidase subunit 6B family.</text>
</comment>
<dbReference type="PANTHER" id="PTHR47677:SF1">
    <property type="entry name" value="CYTOCHROME C OXIDASE ASSEMBLY FACTOR 6"/>
    <property type="match status" value="1"/>
</dbReference>
<accession>A0A2K0TIF6</accession>
<comment type="subcellular location">
    <subcellularLocation>
        <location evidence="1">Mitochondrion</location>
    </subcellularLocation>
</comment>
<sequence length="137" mass="15329">MGWWPFSADTRQDAIRTGTAIPTREERALCWAARDAYFLCLDANNILDANKDASKAAKACPKQSAEFERDCSAAWVKYFKQWRVADLQKKRRLEELRKQGAVEMEVSSNFAPEGGAGAKGGKGKGDIQDMLDQKRGR</sequence>
<dbReference type="OrthoDB" id="5545577at2759"/>
<evidence type="ECO:0000313" key="7">
    <source>
        <dbReference type="EMBL" id="PON30333.1"/>
    </source>
</evidence>
<evidence type="ECO:0000313" key="8">
    <source>
        <dbReference type="Proteomes" id="UP000054821"/>
    </source>
</evidence>
<reference evidence="7 8" key="1">
    <citation type="journal article" date="2016" name="Genome Announc.">
        <title>Draft Whole-Genome Sequence of Trichoderma gamsii T6085, a Promising Biocontrol Agent of Fusarium Head Blight on Wheat.</title>
        <authorList>
            <person name="Baroncelli R."/>
            <person name="Zapparata A."/>
            <person name="Piaggeschi G."/>
            <person name="Sarrocco S."/>
            <person name="Vannacci G."/>
        </authorList>
    </citation>
    <scope>NUCLEOTIDE SEQUENCE [LARGE SCALE GENOMIC DNA]</scope>
    <source>
        <strain evidence="7 8">T6085</strain>
    </source>
</reference>
<organism evidence="6 9">
    <name type="scientific">Trichoderma gamsii</name>
    <dbReference type="NCBI Taxonomy" id="398673"/>
    <lineage>
        <taxon>Eukaryota</taxon>
        <taxon>Fungi</taxon>
        <taxon>Dikarya</taxon>
        <taxon>Ascomycota</taxon>
        <taxon>Pezizomycotina</taxon>
        <taxon>Sordariomycetes</taxon>
        <taxon>Hypocreomycetidae</taxon>
        <taxon>Hypocreales</taxon>
        <taxon>Hypocreaceae</taxon>
        <taxon>Trichoderma</taxon>
    </lineage>
</organism>
<dbReference type="Gene3D" id="1.10.10.140">
    <property type="entry name" value="Cytochrome c oxidase, subunit VIb"/>
    <property type="match status" value="1"/>
</dbReference>
<keyword evidence="3" id="KW-0496">Mitochondrion</keyword>
<dbReference type="Proteomes" id="UP000054821">
    <property type="component" value="Unassembled WGS sequence"/>
</dbReference>
<dbReference type="InterPro" id="IPR048281">
    <property type="entry name" value="COA6_fun"/>
</dbReference>
<feature type="compositionally biased region" description="Basic and acidic residues" evidence="5">
    <location>
        <begin position="123"/>
        <end position="137"/>
    </location>
</feature>
<dbReference type="SUPFAM" id="SSF47694">
    <property type="entry name" value="Cytochrome c oxidase subunit h"/>
    <property type="match status" value="1"/>
</dbReference>
<keyword evidence="8" id="KW-1185">Reference proteome</keyword>
<reference evidence="7" key="3">
    <citation type="submission" date="2017-08" db="EMBL/GenBank/DDBJ databases">
        <title>Trichoderma gamsii strain T6085, whole genome shotgun sequencing project.</title>
        <authorList>
            <person name="Baroncelli R."/>
        </authorList>
    </citation>
    <scope>NUCLEOTIDE SEQUENCE</scope>
    <source>
        <strain evidence="7">T6085</strain>
    </source>
</reference>
<dbReference type="Proteomes" id="UP000236546">
    <property type="component" value="Unassembled WGS sequence"/>
</dbReference>
<dbReference type="GO" id="GO:0005758">
    <property type="term" value="C:mitochondrial intermembrane space"/>
    <property type="evidence" value="ECO:0007669"/>
    <property type="project" value="TreeGrafter"/>
</dbReference>
<name>A0A2K0TIF6_9HYPO</name>
<reference evidence="6 9" key="2">
    <citation type="submission" date="2017-02" db="EMBL/GenBank/DDBJ databases">
        <title>Genomes of Trichoderma spp. with biocontrol activity.</title>
        <authorList>
            <person name="Gardiner D."/>
            <person name="Kazan K."/>
            <person name="Vos C."/>
            <person name="Harvey P."/>
        </authorList>
    </citation>
    <scope>NUCLEOTIDE SEQUENCE [LARGE SCALE GENOMIC DNA]</scope>
    <source>
        <strain evidence="6 9">A5MH</strain>
    </source>
</reference>
<comment type="caution">
    <text evidence="6">The sequence shown here is derived from an EMBL/GenBank/DDBJ whole genome shotgun (WGS) entry which is preliminary data.</text>
</comment>
<proteinExistence type="inferred from homology"/>
<gene>
    <name evidence="7" type="ORF">TGAM01_v200773</name>
    <name evidence="6" type="ORF">TGAMA5MH_03037</name>
</gene>
<evidence type="ECO:0000256" key="4">
    <source>
        <dbReference type="ARBA" id="ARBA00023157"/>
    </source>
</evidence>
<evidence type="ECO:0000256" key="3">
    <source>
        <dbReference type="ARBA" id="ARBA00023128"/>
    </source>
</evidence>
<feature type="region of interest" description="Disordered" evidence="5">
    <location>
        <begin position="107"/>
        <end position="137"/>
    </location>
</feature>
<evidence type="ECO:0000256" key="2">
    <source>
        <dbReference type="ARBA" id="ARBA00006425"/>
    </source>
</evidence>
<evidence type="ECO:0008006" key="10">
    <source>
        <dbReference type="Google" id="ProtNLM"/>
    </source>
</evidence>
<evidence type="ECO:0000313" key="6">
    <source>
        <dbReference type="EMBL" id="PNP45313.1"/>
    </source>
</evidence>
<dbReference type="RefSeq" id="XP_018664914.2">
    <property type="nucleotide sequence ID" value="XM_018802089.2"/>
</dbReference>
<dbReference type="GeneID" id="29982172"/>
<dbReference type="EMBL" id="JPDN02000002">
    <property type="protein sequence ID" value="PON30333.1"/>
    <property type="molecule type" value="Genomic_DNA"/>
</dbReference>